<evidence type="ECO:0000313" key="2">
    <source>
        <dbReference type="Proteomes" id="UP000798662"/>
    </source>
</evidence>
<proteinExistence type="predicted"/>
<evidence type="ECO:0000313" key="1">
    <source>
        <dbReference type="EMBL" id="KAK1866631.1"/>
    </source>
</evidence>
<comment type="caution">
    <text evidence="1">The sequence shown here is derived from an EMBL/GenBank/DDBJ whole genome shotgun (WGS) entry which is preliminary data.</text>
</comment>
<gene>
    <name evidence="1" type="ORF">I4F81_009147</name>
</gene>
<accession>A0ACC3CA49</accession>
<organism evidence="1 2">
    <name type="scientific">Pyropia yezoensis</name>
    <name type="common">Susabi-nori</name>
    <name type="synonym">Porphyra yezoensis</name>
    <dbReference type="NCBI Taxonomy" id="2788"/>
    <lineage>
        <taxon>Eukaryota</taxon>
        <taxon>Rhodophyta</taxon>
        <taxon>Bangiophyceae</taxon>
        <taxon>Bangiales</taxon>
        <taxon>Bangiaceae</taxon>
        <taxon>Pyropia</taxon>
    </lineage>
</organism>
<protein>
    <submittedName>
        <fullName evidence="1">Uncharacterized protein</fullName>
    </submittedName>
</protein>
<dbReference type="Proteomes" id="UP000798662">
    <property type="component" value="Chromosome 2"/>
</dbReference>
<reference evidence="1" key="1">
    <citation type="submission" date="2019-11" db="EMBL/GenBank/DDBJ databases">
        <title>Nori genome reveals adaptations in red seaweeds to the harsh intertidal environment.</title>
        <authorList>
            <person name="Wang D."/>
            <person name="Mao Y."/>
        </authorList>
    </citation>
    <scope>NUCLEOTIDE SEQUENCE</scope>
    <source>
        <tissue evidence="1">Gametophyte</tissue>
    </source>
</reference>
<sequence length="1370" mass="149947">MICKSRTYLLFSRVLPWLLCCPAVDSRDQILLWNAVLLSATSRSSDCRHTAVLKRCIARSGISVAKFRSRMRLGEGCADYARPMQFGSTVVWAVLYQSVYSIVSFTVGNVASCIAPGCRRFRGRCGHVKVARPLNAVHQASSGANVPSDVLSKSKMSKGAKAQRSPFLSAADEDEGIEQLVSDTVRGSDDNAEGSISRRTSRNMLPCAGEKADGEAWARTADWHGLYSARMSSVDGNKAADLAVMDQIMEVSCRLGHVHAKGKLLVESYCGSCGTKREERHAIVKEPATLYTHHPTAPVIPVVVGSWKCDKSDCLRTVEYDGAEHGLFNMRRRNKRKRWLVYTRGLLDKLFSFIITARTTYTAATRHLSADVQCFDLRRQDVVKLGTAMPRAFVITPETGRCTLCGPDPEFIIIDGQAIGCTDPDDAQPVRVEVECPVLDIPATKLCVVEDPGLRAALTKVLRSSAALTETQIKLLRKWHDDMMTHERPTTGGSAAYIFFTFFPLGSDAPRRDAAPDAVVPDGSDRHDPHPSAGAAQSARSRKRTAEGSKRTLEASLKLGANGELTLGGSGPPAIQKGETWRDRTGICAPNFRQYHRDDDGTWLAAMPFLQAMLAETVSGMFQAHDEDAVRLAANTLRLLPAGAWREVTDALDGVGFVSSFIGQLAPVIDADARFRVALGQLLRAAVDVENSIDKAFDKAARSPETQARGARNADYCDKWGATPTPSDFREWLATQAGIDAAALDDPTVCFEYFADLRRVRPGVKDSEAAKRRVGYRGKDRHAADMEGELDACMKAFSIKCGLTQGVFNVVCPHVITLGFRCLFRAESVGEALSVVLERFPKLPKVIFYDVACKLDKNALRRVRPILRTHGVRCILDRPHSITHSCSPVYMPDESLGSTAGVATQAAEVSHSIAVANRTSLAYMSPVTYMVHKMAQVAMMNVRKLHRLSQDSITAENDHVPLAPFYHSHLSRDCVRGSSCICQTTAAPPRTIDGVISARLGAVSLYPRGSSERLGPGEVVAGADPSVSAGRLVGHAGPVVNEEQHNQYVDRDTHAGTLVEPGVSPLDKTPASTGRGPSFDPLSTSLLTVPEADFVLSFTDGREASSAVRPSNKASAVLLVSDFLLLCSGRWLNDEIMNSFVALINDRDVKARCARSAIPSLTERVSLPPDAPVLPRTHMFNTYFFSRMVERNRPYDYAGVQNWGRKFNLHMDDVDIIIVPINVDSNHWIAVIINIRDRSFVFYDPLMGSGQERFISHLRRWVTDEVGQHLGQEAALDWGVEQWPVSDGRDLPKQMDAVSCGVYVLAVADCFAVGAAAAFSHFDIHVLRNRVAIALFHDDLTMTGTCDSPRSTVRDQYDVRVSPIAPLPDP</sequence>
<name>A0ACC3CA49_PYRYE</name>
<dbReference type="EMBL" id="CM020619">
    <property type="protein sequence ID" value="KAK1866631.1"/>
    <property type="molecule type" value="Genomic_DNA"/>
</dbReference>
<keyword evidence="2" id="KW-1185">Reference proteome</keyword>